<dbReference type="EMBL" id="NXIG01000016">
    <property type="protein sequence ID" value="RXI28935.1"/>
    <property type="molecule type" value="Genomic_DNA"/>
</dbReference>
<evidence type="ECO:0000259" key="1">
    <source>
        <dbReference type="Pfam" id="PF12476"/>
    </source>
</evidence>
<gene>
    <name evidence="3" type="ORF">CP962_12700</name>
</gene>
<sequence>MLMLKRIKIKNYKSLILEDYLELNNLTIISGINNVGKTTILKSILDIYDYRNNNSDTLLSPTYFPPLTSFQTKINNNDLSKKIEFNFKTSEINDLNSEVKMEYYFDTDLKEGQLCYLKIENFVRNKLDSSLEISRKSVNDKFNVDAFNFLSPYYVRIKEDMKEKIPTHFKGIADFIFIKSLPLEGYFYLNDNPSLYDYFEIEENVDKVTFGVSKKVEMIVKSISQLKYLEPLRSHPREYYHLIGGQNIMLSNGDNAIDILVKFRDKKVSYFRKLKDKELKHETLNEGLNYWFKYFFNEVDFNIKHVVDDVLIQILINGFSINNSGFGISQILPIIIQGLLLEENELFVLEQPEIHLHPELEMKLATFLLCLAKNNRQIIAETHSEHIINQIILEKMDIPEIESLYKIYFLHRNEDNVEFENIEIDSEGEILNWPDGFFDQYMNFTKKLMKKRIGID</sequence>
<dbReference type="InterPro" id="IPR014592">
    <property type="entry name" value="P-loop_UCP034888"/>
</dbReference>
<evidence type="ECO:0008006" key="5">
    <source>
        <dbReference type="Google" id="ProtNLM"/>
    </source>
</evidence>
<accession>A0AA94F966</accession>
<comment type="caution">
    <text evidence="3">The sequence shown here is derived from an EMBL/GenBank/DDBJ whole genome shotgun (WGS) entry which is preliminary data.</text>
</comment>
<organism evidence="3 4">
    <name type="scientific">Arcobacter ellisii</name>
    <dbReference type="NCBI Taxonomy" id="913109"/>
    <lineage>
        <taxon>Bacteria</taxon>
        <taxon>Pseudomonadati</taxon>
        <taxon>Campylobacterota</taxon>
        <taxon>Epsilonproteobacteria</taxon>
        <taxon>Campylobacterales</taxon>
        <taxon>Arcobacteraceae</taxon>
        <taxon>Arcobacter</taxon>
    </lineage>
</organism>
<proteinExistence type="predicted"/>
<dbReference type="Proteomes" id="UP000290588">
    <property type="component" value="Unassembled WGS sequence"/>
</dbReference>
<dbReference type="InterPro" id="IPR022532">
    <property type="entry name" value="DUF3696"/>
</dbReference>
<dbReference type="AlphaFoldDB" id="A0AA94F966"/>
<dbReference type="InterPro" id="IPR041685">
    <property type="entry name" value="AAA_GajA/Old/RecF-like"/>
</dbReference>
<dbReference type="InterPro" id="IPR027417">
    <property type="entry name" value="P-loop_NTPase"/>
</dbReference>
<evidence type="ECO:0000313" key="3">
    <source>
        <dbReference type="EMBL" id="RXI28935.1"/>
    </source>
</evidence>
<dbReference type="RefSeq" id="WP_118918217.1">
    <property type="nucleotide sequence ID" value="NZ_CP032097.1"/>
</dbReference>
<dbReference type="PANTHER" id="PTHR43581">
    <property type="entry name" value="ATP/GTP PHOSPHATASE"/>
    <property type="match status" value="1"/>
</dbReference>
<name>A0AA94F966_9BACT</name>
<evidence type="ECO:0000259" key="2">
    <source>
        <dbReference type="Pfam" id="PF13175"/>
    </source>
</evidence>
<dbReference type="InterPro" id="IPR051396">
    <property type="entry name" value="Bact_Antivir_Def_Nuclease"/>
</dbReference>
<dbReference type="PANTHER" id="PTHR43581:SF2">
    <property type="entry name" value="EXCINUCLEASE ATPASE SUBUNIT"/>
    <property type="match status" value="1"/>
</dbReference>
<dbReference type="Gene3D" id="3.40.50.300">
    <property type="entry name" value="P-loop containing nucleotide triphosphate hydrolases"/>
    <property type="match status" value="1"/>
</dbReference>
<dbReference type="Pfam" id="PF12476">
    <property type="entry name" value="DUF3696"/>
    <property type="match status" value="1"/>
</dbReference>
<evidence type="ECO:0000313" key="4">
    <source>
        <dbReference type="Proteomes" id="UP000290588"/>
    </source>
</evidence>
<reference evidence="3 4" key="1">
    <citation type="submission" date="2017-09" db="EMBL/GenBank/DDBJ databases">
        <title>Genomics of the genus Arcobacter.</title>
        <authorList>
            <person name="Perez-Cataluna A."/>
            <person name="Figueras M.J."/>
            <person name="Salas-Masso N."/>
        </authorList>
    </citation>
    <scope>NUCLEOTIDE SEQUENCE [LARGE SCALE GENOMIC DNA]</scope>
    <source>
        <strain evidence="3 4">CECT 7837</strain>
    </source>
</reference>
<dbReference type="SUPFAM" id="SSF52540">
    <property type="entry name" value="P-loop containing nucleoside triphosphate hydrolases"/>
    <property type="match status" value="1"/>
</dbReference>
<dbReference type="Pfam" id="PF13175">
    <property type="entry name" value="AAA_15"/>
    <property type="match status" value="1"/>
</dbReference>
<feature type="domain" description="Endonuclease GajA/Old nuclease/RecF-like AAA" evidence="2">
    <location>
        <begin position="3"/>
        <end position="388"/>
    </location>
</feature>
<feature type="domain" description="DUF3696" evidence="1">
    <location>
        <begin position="406"/>
        <end position="447"/>
    </location>
</feature>
<dbReference type="PIRSF" id="PIRSF034888">
    <property type="entry name" value="P-loop_UCP034888"/>
    <property type="match status" value="1"/>
</dbReference>
<protein>
    <recommendedName>
        <fullName evidence="5">DUF3696 domain-containing protein</fullName>
    </recommendedName>
</protein>